<evidence type="ECO:0000256" key="3">
    <source>
        <dbReference type="ARBA" id="ARBA00022605"/>
    </source>
</evidence>
<proteinExistence type="inferred from homology"/>
<evidence type="ECO:0000256" key="9">
    <source>
        <dbReference type="RuleBase" id="RU003662"/>
    </source>
</evidence>
<comment type="function">
    <text evidence="8">The alpha subunit is responsible for the aldol cleavage of indoleglycerol phosphate to indole and glyceraldehyde 3-phosphate.</text>
</comment>
<dbReference type="InterPro" id="IPR011060">
    <property type="entry name" value="RibuloseP-bd_barrel"/>
</dbReference>
<dbReference type="CDD" id="cd04724">
    <property type="entry name" value="Tryptophan_synthase_alpha"/>
    <property type="match status" value="1"/>
</dbReference>
<keyword evidence="6 8" id="KW-0456">Lyase</keyword>
<comment type="caution">
    <text evidence="10">The sequence shown here is derived from an EMBL/GenBank/DDBJ whole genome shotgun (WGS) entry which is preliminary data.</text>
</comment>
<dbReference type="InterPro" id="IPR002028">
    <property type="entry name" value="Trp_synthase_suA"/>
</dbReference>
<dbReference type="UniPathway" id="UPA00035">
    <property type="reaction ID" value="UER00044"/>
</dbReference>
<dbReference type="InterPro" id="IPR013785">
    <property type="entry name" value="Aldolase_TIM"/>
</dbReference>
<dbReference type="GO" id="GO:0005829">
    <property type="term" value="C:cytosol"/>
    <property type="evidence" value="ECO:0007669"/>
    <property type="project" value="TreeGrafter"/>
</dbReference>
<evidence type="ECO:0000256" key="4">
    <source>
        <dbReference type="ARBA" id="ARBA00022822"/>
    </source>
</evidence>
<comment type="catalytic activity">
    <reaction evidence="7 8">
        <text>(1S,2R)-1-C-(indol-3-yl)glycerol 3-phosphate + L-serine = D-glyceraldehyde 3-phosphate + L-tryptophan + H2O</text>
        <dbReference type="Rhea" id="RHEA:10532"/>
        <dbReference type="ChEBI" id="CHEBI:15377"/>
        <dbReference type="ChEBI" id="CHEBI:33384"/>
        <dbReference type="ChEBI" id="CHEBI:57912"/>
        <dbReference type="ChEBI" id="CHEBI:58866"/>
        <dbReference type="ChEBI" id="CHEBI:59776"/>
        <dbReference type="EC" id="4.2.1.20"/>
    </reaction>
</comment>
<dbReference type="PROSITE" id="PS00167">
    <property type="entry name" value="TRP_SYNTHASE_ALPHA"/>
    <property type="match status" value="1"/>
</dbReference>
<evidence type="ECO:0000256" key="8">
    <source>
        <dbReference type="HAMAP-Rule" id="MF_00131"/>
    </source>
</evidence>
<keyword evidence="11" id="KW-1185">Reference proteome</keyword>
<comment type="pathway">
    <text evidence="1 8">Amino-acid biosynthesis; L-tryptophan biosynthesis; L-tryptophan from chorismate: step 5/5.</text>
</comment>
<dbReference type="AlphaFoldDB" id="A0A7W5FFW1"/>
<evidence type="ECO:0000256" key="6">
    <source>
        <dbReference type="ARBA" id="ARBA00023239"/>
    </source>
</evidence>
<dbReference type="InterPro" id="IPR018204">
    <property type="entry name" value="Trp_synthase_alpha_AS"/>
</dbReference>
<comment type="subunit">
    <text evidence="2 8">Tetramer of two alpha and two beta chains.</text>
</comment>
<protein>
    <recommendedName>
        <fullName evidence="8">Tryptophan synthase alpha chain</fullName>
        <ecNumber evidence="8">4.2.1.20</ecNumber>
    </recommendedName>
</protein>
<evidence type="ECO:0000256" key="1">
    <source>
        <dbReference type="ARBA" id="ARBA00004733"/>
    </source>
</evidence>
<reference evidence="10 11" key="1">
    <citation type="submission" date="2020-08" db="EMBL/GenBank/DDBJ databases">
        <title>Genomic Encyclopedia of Type Strains, Phase III (KMG-III): the genomes of soil and plant-associated and newly described type strains.</title>
        <authorList>
            <person name="Whitman W."/>
        </authorList>
    </citation>
    <scope>NUCLEOTIDE SEQUENCE [LARGE SCALE GENOMIC DNA]</scope>
    <source>
        <strain evidence="10 11">CECT 3287</strain>
    </source>
</reference>
<dbReference type="GO" id="GO:0004834">
    <property type="term" value="F:tryptophan synthase activity"/>
    <property type="evidence" value="ECO:0007669"/>
    <property type="project" value="UniProtKB-UniRule"/>
</dbReference>
<evidence type="ECO:0000256" key="7">
    <source>
        <dbReference type="ARBA" id="ARBA00049047"/>
    </source>
</evidence>
<keyword evidence="3 8" id="KW-0028">Amino-acid biosynthesis</keyword>
<comment type="similarity">
    <text evidence="8 9">Belongs to the TrpA family.</text>
</comment>
<dbReference type="PANTHER" id="PTHR43406:SF1">
    <property type="entry name" value="TRYPTOPHAN SYNTHASE ALPHA CHAIN, CHLOROPLASTIC"/>
    <property type="match status" value="1"/>
</dbReference>
<name>A0A7W5FFW1_9ACTN</name>
<evidence type="ECO:0000313" key="11">
    <source>
        <dbReference type="Proteomes" id="UP000590749"/>
    </source>
</evidence>
<feature type="active site" description="Proton acceptor" evidence="8">
    <location>
        <position position="32"/>
    </location>
</feature>
<dbReference type="NCBIfam" id="TIGR00262">
    <property type="entry name" value="trpA"/>
    <property type="match status" value="1"/>
</dbReference>
<dbReference type="SUPFAM" id="SSF51366">
    <property type="entry name" value="Ribulose-phoshate binding barrel"/>
    <property type="match status" value="1"/>
</dbReference>
<dbReference type="RefSeq" id="WP_183222314.1">
    <property type="nucleotide sequence ID" value="NZ_BMPW01000026.1"/>
</dbReference>
<dbReference type="HAMAP" id="MF_00131">
    <property type="entry name" value="Trp_synth_alpha"/>
    <property type="match status" value="1"/>
</dbReference>
<accession>A0A7W5FFW1</accession>
<dbReference type="Pfam" id="PF00290">
    <property type="entry name" value="Trp_syntA"/>
    <property type="match status" value="1"/>
</dbReference>
<dbReference type="Gene3D" id="3.20.20.70">
    <property type="entry name" value="Aldolase class I"/>
    <property type="match status" value="1"/>
</dbReference>
<feature type="active site" description="Proton acceptor" evidence="8">
    <location>
        <position position="43"/>
    </location>
</feature>
<gene>
    <name evidence="8" type="primary">trpA</name>
    <name evidence="10" type="ORF">FHR83_004568</name>
</gene>
<evidence type="ECO:0000256" key="5">
    <source>
        <dbReference type="ARBA" id="ARBA00023141"/>
    </source>
</evidence>
<evidence type="ECO:0000256" key="2">
    <source>
        <dbReference type="ARBA" id="ARBA00011270"/>
    </source>
</evidence>
<evidence type="ECO:0000313" key="10">
    <source>
        <dbReference type="EMBL" id="MBB3096894.1"/>
    </source>
</evidence>
<organism evidence="10 11">
    <name type="scientific">Actinoplanes campanulatus</name>
    <dbReference type="NCBI Taxonomy" id="113559"/>
    <lineage>
        <taxon>Bacteria</taxon>
        <taxon>Bacillati</taxon>
        <taxon>Actinomycetota</taxon>
        <taxon>Actinomycetes</taxon>
        <taxon>Micromonosporales</taxon>
        <taxon>Micromonosporaceae</taxon>
        <taxon>Actinoplanes</taxon>
    </lineage>
</organism>
<dbReference type="EC" id="4.2.1.20" evidence="8"/>
<dbReference type="Proteomes" id="UP000590749">
    <property type="component" value="Unassembled WGS sequence"/>
</dbReference>
<keyword evidence="5 8" id="KW-0057">Aromatic amino acid biosynthesis</keyword>
<dbReference type="PANTHER" id="PTHR43406">
    <property type="entry name" value="TRYPTOPHAN SYNTHASE, ALPHA CHAIN"/>
    <property type="match status" value="1"/>
</dbReference>
<keyword evidence="4 8" id="KW-0822">Tryptophan biosynthesis</keyword>
<dbReference type="EMBL" id="JACHXF010000009">
    <property type="protein sequence ID" value="MBB3096894.1"/>
    <property type="molecule type" value="Genomic_DNA"/>
</dbReference>
<sequence length="263" mass="27399">MKRLYPYLTGGITEDWTDYLLAYQEAGADAIEIGLPFSDPMLDGTTIQQASDRALRRGTTVDAILADLAAVRDRISVPLFAMTYANLVFRDGPEVFCRRLAEAGVSGLIVPDVPVDEADGLSAAAEAAGVDLVLLAAPVTPPERLAEIAARSRGFVYAVSVLGTTGERDELAGTAAPLAARIKAVTDLPVLIGFGISRPEHATAAARAGDGVVVASALMRRVLDGATPGELLDDVAALRAAVDQADQEVPADHAHAEVSGDRG</sequence>